<dbReference type="PANTHER" id="PTHR37536:SF1">
    <property type="entry name" value="ASPERGILLOPEPSIN, PUTAITVE (AFU_ORTHOLOGUE AFUA_7G01200)"/>
    <property type="match status" value="1"/>
</dbReference>
<evidence type="ECO:0008006" key="4">
    <source>
        <dbReference type="Google" id="ProtNLM"/>
    </source>
</evidence>
<dbReference type="OrthoDB" id="2862635at2759"/>
<dbReference type="InterPro" id="IPR038656">
    <property type="entry name" value="Peptidase_G1_sf"/>
</dbReference>
<reference evidence="2 3" key="1">
    <citation type="submission" date="2014-04" db="EMBL/GenBank/DDBJ databases">
        <title>Evolutionary Origins and Diversification of the Mycorrhizal Mutualists.</title>
        <authorList>
            <consortium name="DOE Joint Genome Institute"/>
            <consortium name="Mycorrhizal Genomics Consortium"/>
            <person name="Kohler A."/>
            <person name="Kuo A."/>
            <person name="Nagy L.G."/>
            <person name="Floudas D."/>
            <person name="Copeland A."/>
            <person name="Barry K.W."/>
            <person name="Cichocki N."/>
            <person name="Veneault-Fourrey C."/>
            <person name="LaButti K."/>
            <person name="Lindquist E.A."/>
            <person name="Lipzen A."/>
            <person name="Lundell T."/>
            <person name="Morin E."/>
            <person name="Murat C."/>
            <person name="Riley R."/>
            <person name="Ohm R."/>
            <person name="Sun H."/>
            <person name="Tunlid A."/>
            <person name="Henrissat B."/>
            <person name="Grigoriev I.V."/>
            <person name="Hibbett D.S."/>
            <person name="Martin F."/>
        </authorList>
    </citation>
    <scope>NUCLEOTIDE SEQUENCE [LARGE SCALE GENOMIC DNA]</scope>
    <source>
        <strain evidence="2 3">FD-317 M1</strain>
    </source>
</reference>
<name>A0A0D0ARL0_9AGAR</name>
<dbReference type="SUPFAM" id="SSF49899">
    <property type="entry name" value="Concanavalin A-like lectins/glucanases"/>
    <property type="match status" value="1"/>
</dbReference>
<evidence type="ECO:0000313" key="2">
    <source>
        <dbReference type="EMBL" id="KIK52985.1"/>
    </source>
</evidence>
<feature type="chain" id="PRO_5002224197" description="Concanavalin A-like lectin/glucanase" evidence="1">
    <location>
        <begin position="19"/>
        <end position="256"/>
    </location>
</feature>
<gene>
    <name evidence="2" type="ORF">GYMLUDRAFT_946087</name>
</gene>
<dbReference type="Pfam" id="PF01828">
    <property type="entry name" value="Peptidase_A4"/>
    <property type="match status" value="1"/>
</dbReference>
<dbReference type="Gene3D" id="2.60.120.700">
    <property type="entry name" value="Peptidase G1"/>
    <property type="match status" value="1"/>
</dbReference>
<evidence type="ECO:0000313" key="3">
    <source>
        <dbReference type="Proteomes" id="UP000053593"/>
    </source>
</evidence>
<feature type="signal peptide" evidence="1">
    <location>
        <begin position="1"/>
        <end position="18"/>
    </location>
</feature>
<dbReference type="GO" id="GO:0070007">
    <property type="term" value="F:glutamic-type endopeptidase activity"/>
    <property type="evidence" value="ECO:0007669"/>
    <property type="project" value="InterPro"/>
</dbReference>
<accession>A0A0D0ARL0</accession>
<protein>
    <recommendedName>
        <fullName evidence="4">Concanavalin A-like lectin/glucanase</fullName>
    </recommendedName>
</protein>
<dbReference type="AlphaFoldDB" id="A0A0D0ARL0"/>
<dbReference type="CDD" id="cd13426">
    <property type="entry name" value="Peptidase_G1"/>
    <property type="match status" value="1"/>
</dbReference>
<evidence type="ECO:0000256" key="1">
    <source>
        <dbReference type="SAM" id="SignalP"/>
    </source>
</evidence>
<organism evidence="2 3">
    <name type="scientific">Collybiopsis luxurians FD-317 M1</name>
    <dbReference type="NCBI Taxonomy" id="944289"/>
    <lineage>
        <taxon>Eukaryota</taxon>
        <taxon>Fungi</taxon>
        <taxon>Dikarya</taxon>
        <taxon>Basidiomycota</taxon>
        <taxon>Agaricomycotina</taxon>
        <taxon>Agaricomycetes</taxon>
        <taxon>Agaricomycetidae</taxon>
        <taxon>Agaricales</taxon>
        <taxon>Marasmiineae</taxon>
        <taxon>Omphalotaceae</taxon>
        <taxon>Collybiopsis</taxon>
        <taxon>Collybiopsis luxurians</taxon>
    </lineage>
</organism>
<dbReference type="PRINTS" id="PR00977">
    <property type="entry name" value="SCYTLDPTASE"/>
</dbReference>
<dbReference type="EMBL" id="KN834835">
    <property type="protein sequence ID" value="KIK52985.1"/>
    <property type="molecule type" value="Genomic_DNA"/>
</dbReference>
<dbReference type="InterPro" id="IPR000250">
    <property type="entry name" value="Peptidase_G1"/>
</dbReference>
<dbReference type="PANTHER" id="PTHR37536">
    <property type="entry name" value="PUTATIVE (AFU_ORTHOLOGUE AFUA_3G02970)-RELATED"/>
    <property type="match status" value="1"/>
</dbReference>
<sequence>MELLILFLASSLLCDAYARPPSLSEPFTARNVAGRSGSAIVSDVPVVSEGGNITHAVVTTNWAGVVIETLPAGQNFQTVYAQFTVPTQSQTAKGAAGSASIWVGIDGATTGATILQTGVDISVSASGVASYSAWYEWFPNPSVVFDGMVVNAGDVVIASVVMINSTTGVAGVTNESRGNVSSIELSAPNAQDFAADGILVPFSNFTPVTFITGAFTNTGALVDPSATGTIFTIQQNGTVLTSVSVATPDTITVKHT</sequence>
<dbReference type="GO" id="GO:0006508">
    <property type="term" value="P:proteolysis"/>
    <property type="evidence" value="ECO:0007669"/>
    <property type="project" value="InterPro"/>
</dbReference>
<dbReference type="Proteomes" id="UP000053593">
    <property type="component" value="Unassembled WGS sequence"/>
</dbReference>
<dbReference type="InterPro" id="IPR013320">
    <property type="entry name" value="ConA-like_dom_sf"/>
</dbReference>
<keyword evidence="3" id="KW-1185">Reference proteome</keyword>
<proteinExistence type="predicted"/>
<dbReference type="HOGENOM" id="CLU_066466_0_1_1"/>
<keyword evidence="1" id="KW-0732">Signal</keyword>